<dbReference type="PROSITE" id="PS50005">
    <property type="entry name" value="TPR"/>
    <property type="match status" value="1"/>
</dbReference>
<dbReference type="SUPFAM" id="SSF48452">
    <property type="entry name" value="TPR-like"/>
    <property type="match status" value="1"/>
</dbReference>
<organism evidence="3 4">
    <name type="scientific">Cinchona calisaya</name>
    <dbReference type="NCBI Taxonomy" id="153742"/>
    <lineage>
        <taxon>Eukaryota</taxon>
        <taxon>Viridiplantae</taxon>
        <taxon>Streptophyta</taxon>
        <taxon>Embryophyta</taxon>
        <taxon>Tracheophyta</taxon>
        <taxon>Spermatophyta</taxon>
        <taxon>Magnoliopsida</taxon>
        <taxon>eudicotyledons</taxon>
        <taxon>Gunneridae</taxon>
        <taxon>Pentapetalae</taxon>
        <taxon>asterids</taxon>
        <taxon>lamiids</taxon>
        <taxon>Gentianales</taxon>
        <taxon>Rubiaceae</taxon>
        <taxon>Cinchonoideae</taxon>
        <taxon>Cinchoneae</taxon>
        <taxon>Cinchona</taxon>
    </lineage>
</organism>
<feature type="non-terminal residue" evidence="3">
    <location>
        <position position="1"/>
    </location>
</feature>
<feature type="region of interest" description="Disordered" evidence="2">
    <location>
        <begin position="242"/>
        <end position="273"/>
    </location>
</feature>
<dbReference type="AlphaFoldDB" id="A0ABD3ADR1"/>
<dbReference type="InterPro" id="IPR019734">
    <property type="entry name" value="TPR_rpt"/>
</dbReference>
<feature type="repeat" description="TPR" evidence="1">
    <location>
        <begin position="336"/>
        <end position="369"/>
    </location>
</feature>
<proteinExistence type="predicted"/>
<dbReference type="Proteomes" id="UP001630127">
    <property type="component" value="Unassembled WGS sequence"/>
</dbReference>
<name>A0ABD3ADR1_9GENT</name>
<reference evidence="3 4" key="1">
    <citation type="submission" date="2024-11" db="EMBL/GenBank/DDBJ databases">
        <title>A near-complete genome assembly of Cinchona calisaya.</title>
        <authorList>
            <person name="Lian D.C."/>
            <person name="Zhao X.W."/>
            <person name="Wei L."/>
        </authorList>
    </citation>
    <scope>NUCLEOTIDE SEQUENCE [LARGE SCALE GENOMIC DNA]</scope>
    <source>
        <tissue evidence="3">Nenye</tissue>
    </source>
</reference>
<comment type="caution">
    <text evidence="3">The sequence shown here is derived from an EMBL/GenBank/DDBJ whole genome shotgun (WGS) entry which is preliminary data.</text>
</comment>
<dbReference type="InterPro" id="IPR011990">
    <property type="entry name" value="TPR-like_helical_dom_sf"/>
</dbReference>
<dbReference type="EMBL" id="JBJUIK010000004">
    <property type="protein sequence ID" value="KAL3528670.1"/>
    <property type="molecule type" value="Genomic_DNA"/>
</dbReference>
<feature type="region of interest" description="Disordered" evidence="2">
    <location>
        <begin position="1"/>
        <end position="34"/>
    </location>
</feature>
<evidence type="ECO:0000313" key="3">
    <source>
        <dbReference type="EMBL" id="KAL3528670.1"/>
    </source>
</evidence>
<evidence type="ECO:0000313" key="4">
    <source>
        <dbReference type="Proteomes" id="UP001630127"/>
    </source>
</evidence>
<sequence length="558" mass="63512">DLSDENPRNIGKRRSQQPLKDLPDSSSSNDAPLRAKGCNILDKVVGLLSKKACSERSSETNSGGQKLRDVEILYESDLKSHVCSHVYGLLYLFDREYREPIECYCNALKIDPNNIEILDDLSLLQNDLKSHICWHGYGILFLFDREYREAIKCYRNALKIHLENIDILRDLSLLQIKPVRDSVTEVLQPWKKITGKGDGASDDHKTSCHGVIDISIEVCLIWAFLLILLFSVFADVNSLDGETSESADLSDKDPRNSGKRRSEPPLKALPDGSSSVDAYLRAKGCNILVKVAGILRKKTCSDRESETNNGGHKLRDGEILLYRLKPSSLHNHLESHVFWHRCGLLCQFDREYREAIQFYRNALKIDPDNIDILCDLSLLQCKKTYDRALYPTGGVRRYSTGGGDGRIRTMDVEEASNWVNIDITTNLARSWAAVDGYARDETGNICQMACTKSSLNALPTKRICASWRVLFLGQMFDTLKISWVPKTVNALVHSIISYKIGNAYNSPGNFDKRKENVVWQDRNGIPYHVKKRDIKKEPREYYFTAEEAENYLYSKNRR</sequence>
<accession>A0ABD3ADR1</accession>
<protein>
    <submittedName>
        <fullName evidence="3">Uncharacterized protein</fullName>
    </submittedName>
</protein>
<keyword evidence="1" id="KW-0802">TPR repeat</keyword>
<dbReference type="SMART" id="SM00028">
    <property type="entry name" value="TPR"/>
    <property type="match status" value="3"/>
</dbReference>
<evidence type="ECO:0000256" key="2">
    <source>
        <dbReference type="SAM" id="MobiDB-lite"/>
    </source>
</evidence>
<dbReference type="PANTHER" id="PTHR22767">
    <property type="entry name" value="N-TERMINAL ACETYLTRANSFERASE-RELATED"/>
    <property type="match status" value="1"/>
</dbReference>
<dbReference type="Gene3D" id="1.25.40.1040">
    <property type="match status" value="3"/>
</dbReference>
<keyword evidence="4" id="KW-1185">Reference proteome</keyword>
<evidence type="ECO:0000256" key="1">
    <source>
        <dbReference type="PROSITE-ProRule" id="PRU00339"/>
    </source>
</evidence>
<gene>
    <name evidence="3" type="ORF">ACH5RR_007992</name>
</gene>
<dbReference type="Pfam" id="PF13181">
    <property type="entry name" value="TPR_8"/>
    <property type="match status" value="1"/>
</dbReference>
<dbReference type="PANTHER" id="PTHR22767:SF2">
    <property type="entry name" value="N(ALPHA)-ACETYLTRANSFERASE 15_16, ISOFORM A"/>
    <property type="match status" value="1"/>
</dbReference>
<feature type="compositionally biased region" description="Basic and acidic residues" evidence="2">
    <location>
        <begin position="249"/>
        <end position="264"/>
    </location>
</feature>